<sequence>MMRLLSFLSLFAAATAWTTGSAVSSFGGSVLISSASNGATLEMKKGKPNVPPQMRGQYKKQQEMAQMREQMVAASKPGQDGLPVFNLFVRTKLANVWYPCGSFKGDDRSAALAKSWADGGLLAGISKKQLDSGIAGSLYRDLPKLKETVVRAYPQLKKNKDSFEFGYKLGYEGLSKEQSSTVFTVEPKEQKGVLDGIKTIFS</sequence>
<dbReference type="AlphaFoldDB" id="A0A7S3P7F3"/>
<dbReference type="PANTHER" id="PTHR48191:SF2">
    <property type="entry name" value="PROTEIN HHL1, CHLOROPLASTIC"/>
    <property type="match status" value="1"/>
</dbReference>
<dbReference type="EMBL" id="HBIM01009495">
    <property type="protein sequence ID" value="CAE0410573.1"/>
    <property type="molecule type" value="Transcribed_RNA"/>
</dbReference>
<dbReference type="InterPro" id="IPR045388">
    <property type="entry name" value="HHL1-like"/>
</dbReference>
<reference evidence="2" key="1">
    <citation type="submission" date="2021-01" db="EMBL/GenBank/DDBJ databases">
        <authorList>
            <person name="Corre E."/>
            <person name="Pelletier E."/>
            <person name="Niang G."/>
            <person name="Scheremetjew M."/>
            <person name="Finn R."/>
            <person name="Kale V."/>
            <person name="Holt S."/>
            <person name="Cochrane G."/>
            <person name="Meng A."/>
            <person name="Brown T."/>
            <person name="Cohen L."/>
        </authorList>
    </citation>
    <scope>NUCLEOTIDE SEQUENCE</scope>
    <source>
        <strain evidence="2">CCMP127</strain>
    </source>
</reference>
<gene>
    <name evidence="2" type="ORF">ACOF00016_LOCUS8024</name>
</gene>
<dbReference type="PANTHER" id="PTHR48191">
    <property type="entry name" value="PROTEIN HHL1 CHLOROPLASTIC"/>
    <property type="match status" value="1"/>
</dbReference>
<proteinExistence type="predicted"/>
<feature type="signal peptide" evidence="1">
    <location>
        <begin position="1"/>
        <end position="16"/>
    </location>
</feature>
<dbReference type="Pfam" id="PF20133">
    <property type="entry name" value="HHL1-like"/>
    <property type="match status" value="1"/>
</dbReference>
<protein>
    <submittedName>
        <fullName evidence="2">Uncharacterized protein</fullName>
    </submittedName>
</protein>
<accession>A0A7S3P7F3</accession>
<organism evidence="2">
    <name type="scientific">Amphora coffeiformis</name>
    <dbReference type="NCBI Taxonomy" id="265554"/>
    <lineage>
        <taxon>Eukaryota</taxon>
        <taxon>Sar</taxon>
        <taxon>Stramenopiles</taxon>
        <taxon>Ochrophyta</taxon>
        <taxon>Bacillariophyta</taxon>
        <taxon>Bacillariophyceae</taxon>
        <taxon>Bacillariophycidae</taxon>
        <taxon>Thalassiophysales</taxon>
        <taxon>Catenulaceae</taxon>
        <taxon>Amphora</taxon>
    </lineage>
</organism>
<feature type="chain" id="PRO_5030665791" evidence="1">
    <location>
        <begin position="17"/>
        <end position="202"/>
    </location>
</feature>
<evidence type="ECO:0000313" key="2">
    <source>
        <dbReference type="EMBL" id="CAE0410573.1"/>
    </source>
</evidence>
<name>A0A7S3P7F3_9STRA</name>
<keyword evidence="1" id="KW-0732">Signal</keyword>
<evidence type="ECO:0000256" key="1">
    <source>
        <dbReference type="SAM" id="SignalP"/>
    </source>
</evidence>